<dbReference type="EMBL" id="CAEZXX010000216">
    <property type="protein sequence ID" value="CAB4728984.1"/>
    <property type="molecule type" value="Genomic_DNA"/>
</dbReference>
<dbReference type="Gene3D" id="3.10.129.10">
    <property type="entry name" value="Hotdog Thioesterase"/>
    <property type="match status" value="1"/>
</dbReference>
<evidence type="ECO:0000313" key="2">
    <source>
        <dbReference type="EMBL" id="CAB4728984.1"/>
    </source>
</evidence>
<dbReference type="PANTHER" id="PTHR36934">
    <property type="entry name" value="BLR0278 PROTEIN"/>
    <property type="match status" value="1"/>
</dbReference>
<dbReference type="EMBL" id="CAFAAJ010000032">
    <property type="protein sequence ID" value="CAB4796663.1"/>
    <property type="molecule type" value="Genomic_DNA"/>
</dbReference>
<accession>A0A6J7MJ56</accession>
<dbReference type="AlphaFoldDB" id="A0A6J7MJ56"/>
<proteinExistence type="predicted"/>
<name>A0A6J7MJ56_9ZZZZ</name>
<dbReference type="PIRSF" id="PIRSF014972">
    <property type="entry name" value="FlK"/>
    <property type="match status" value="1"/>
</dbReference>
<reference evidence="4" key="1">
    <citation type="submission" date="2020-05" db="EMBL/GenBank/DDBJ databases">
        <authorList>
            <person name="Chiriac C."/>
            <person name="Salcher M."/>
            <person name="Ghai R."/>
            <person name="Kavagutti S V."/>
        </authorList>
    </citation>
    <scope>NUCLEOTIDE SEQUENCE</scope>
</reference>
<dbReference type="EMBL" id="CAFBON010000039">
    <property type="protein sequence ID" value="CAB4981011.1"/>
    <property type="molecule type" value="Genomic_DNA"/>
</dbReference>
<sequence length="125" mass="13199">MAAEPGARGVVRHVVTDADTAISLGSGTVAVLGSPKVVALCEEASVLALDGLLPAGHTSVGMRVQLDHLQPTAVGIEVLVESVLEKVEGRRLTFHVNVNDPRGLVATGRVTRVIVETERFLERSR</sequence>
<gene>
    <name evidence="2" type="ORF">UFOPK2602_02223</name>
    <name evidence="3" type="ORF">UFOPK3001_00680</name>
    <name evidence="4" type="ORF">UFOPK3954_00541</name>
</gene>
<feature type="domain" description="Fluoroacetyl-CoA-specific thioesterase-like" evidence="1">
    <location>
        <begin position="15"/>
        <end position="118"/>
    </location>
</feature>
<dbReference type="InterPro" id="IPR025540">
    <property type="entry name" value="FlK"/>
</dbReference>
<evidence type="ECO:0000313" key="4">
    <source>
        <dbReference type="EMBL" id="CAB4981011.1"/>
    </source>
</evidence>
<protein>
    <submittedName>
        <fullName evidence="4">Unannotated protein</fullName>
    </submittedName>
</protein>
<dbReference type="SUPFAM" id="SSF54637">
    <property type="entry name" value="Thioesterase/thiol ester dehydrase-isomerase"/>
    <property type="match status" value="1"/>
</dbReference>
<dbReference type="PANTHER" id="PTHR36934:SF1">
    <property type="entry name" value="THIOESTERASE DOMAIN-CONTAINING PROTEIN"/>
    <property type="match status" value="1"/>
</dbReference>
<evidence type="ECO:0000259" key="1">
    <source>
        <dbReference type="Pfam" id="PF22636"/>
    </source>
</evidence>
<evidence type="ECO:0000313" key="3">
    <source>
        <dbReference type="EMBL" id="CAB4796663.1"/>
    </source>
</evidence>
<dbReference type="Pfam" id="PF22636">
    <property type="entry name" value="FlK"/>
    <property type="match status" value="1"/>
</dbReference>
<dbReference type="InterPro" id="IPR029069">
    <property type="entry name" value="HotDog_dom_sf"/>
</dbReference>
<organism evidence="4">
    <name type="scientific">freshwater metagenome</name>
    <dbReference type="NCBI Taxonomy" id="449393"/>
    <lineage>
        <taxon>unclassified sequences</taxon>
        <taxon>metagenomes</taxon>
        <taxon>ecological metagenomes</taxon>
    </lineage>
</organism>
<dbReference type="InterPro" id="IPR054485">
    <property type="entry name" value="FlK-like_dom"/>
</dbReference>